<feature type="transmembrane region" description="Helical" evidence="7">
    <location>
        <begin position="126"/>
        <end position="143"/>
    </location>
</feature>
<feature type="transmembrane region" description="Helical" evidence="7">
    <location>
        <begin position="53"/>
        <end position="72"/>
    </location>
</feature>
<dbReference type="RefSeq" id="WP_006861507.1">
    <property type="nucleotide sequence ID" value="NZ_ACCL02000007.1"/>
</dbReference>
<evidence type="ECO:0000256" key="1">
    <source>
        <dbReference type="ARBA" id="ARBA00004651"/>
    </source>
</evidence>
<evidence type="ECO:0000256" key="3">
    <source>
        <dbReference type="ARBA" id="ARBA00022692"/>
    </source>
</evidence>
<name>C6LDL5_9FIRM</name>
<dbReference type="STRING" id="168384.SAMN05660368_01048"/>
<keyword evidence="2" id="KW-1003">Cell membrane</keyword>
<evidence type="ECO:0000256" key="4">
    <source>
        <dbReference type="ARBA" id="ARBA00022801"/>
    </source>
</evidence>
<feature type="domain" description="Phosphatidic acid phosphatase type 2/haloperoxidase" evidence="8">
    <location>
        <begin position="55"/>
        <end position="164"/>
    </location>
</feature>
<dbReference type="eggNOG" id="COG0671">
    <property type="taxonomic scope" value="Bacteria"/>
</dbReference>
<dbReference type="InterPro" id="IPR000326">
    <property type="entry name" value="PAP2/HPO"/>
</dbReference>
<keyword evidence="3 7" id="KW-0812">Transmembrane</keyword>
<gene>
    <name evidence="9" type="ORF">BRYFOR_06713</name>
</gene>
<dbReference type="GO" id="GO:0005886">
    <property type="term" value="C:plasma membrane"/>
    <property type="evidence" value="ECO:0007669"/>
    <property type="project" value="UniProtKB-SubCell"/>
</dbReference>
<keyword evidence="5 7" id="KW-1133">Transmembrane helix</keyword>
<evidence type="ECO:0000313" key="9">
    <source>
        <dbReference type="EMBL" id="EET61069.1"/>
    </source>
</evidence>
<comment type="subcellular location">
    <subcellularLocation>
        <location evidence="1">Cell membrane</location>
        <topology evidence="1">Multi-pass membrane protein</topology>
    </subcellularLocation>
</comment>
<sequence>MGNIEWMILDWIQSIRTPAGDVIIPFITKLGNMGMIWILLAVLLLLIPKTRKAGAIMLAALCVDLILCNGILKNLVGRLRPCDVNTGVQLLIARPHDFSFPSGHTASSFAAVTALYLAGERKLWKPALVLAVLIAFSRLYLYVHYPTDIFGGVVVGIISGIIGFWAVGRLEKWRKRHGGMEEKAQ</sequence>
<dbReference type="EMBL" id="ACCL02000007">
    <property type="protein sequence ID" value="EET61069.1"/>
    <property type="molecule type" value="Genomic_DNA"/>
</dbReference>
<evidence type="ECO:0000256" key="6">
    <source>
        <dbReference type="ARBA" id="ARBA00023136"/>
    </source>
</evidence>
<dbReference type="Proteomes" id="UP000005561">
    <property type="component" value="Unassembled WGS sequence"/>
</dbReference>
<dbReference type="GO" id="GO:0016787">
    <property type="term" value="F:hydrolase activity"/>
    <property type="evidence" value="ECO:0007669"/>
    <property type="project" value="UniProtKB-KW"/>
</dbReference>
<dbReference type="SMART" id="SM00014">
    <property type="entry name" value="acidPPc"/>
    <property type="match status" value="1"/>
</dbReference>
<keyword evidence="10" id="KW-1185">Reference proteome</keyword>
<feature type="transmembrane region" description="Helical" evidence="7">
    <location>
        <begin position="23"/>
        <end position="46"/>
    </location>
</feature>
<dbReference type="PANTHER" id="PTHR14969:SF62">
    <property type="entry name" value="DECAPRENYLPHOSPHORYL-5-PHOSPHORIBOSE PHOSPHATASE RV3807C-RELATED"/>
    <property type="match status" value="1"/>
</dbReference>
<organism evidence="9 10">
    <name type="scientific">Marvinbryantia formatexigens DSM 14469</name>
    <dbReference type="NCBI Taxonomy" id="478749"/>
    <lineage>
        <taxon>Bacteria</taxon>
        <taxon>Bacillati</taxon>
        <taxon>Bacillota</taxon>
        <taxon>Clostridia</taxon>
        <taxon>Lachnospirales</taxon>
        <taxon>Lachnospiraceae</taxon>
        <taxon>Marvinbryantia</taxon>
    </lineage>
</organism>
<keyword evidence="4" id="KW-0378">Hydrolase</keyword>
<accession>C6LDL5</accession>
<dbReference type="SUPFAM" id="SSF48317">
    <property type="entry name" value="Acid phosphatase/Vanadium-dependent haloperoxidase"/>
    <property type="match status" value="1"/>
</dbReference>
<protein>
    <submittedName>
        <fullName evidence="9">PAP2 family protein</fullName>
    </submittedName>
</protein>
<reference evidence="9" key="1">
    <citation type="submission" date="2009-07" db="EMBL/GenBank/DDBJ databases">
        <authorList>
            <person name="Weinstock G."/>
            <person name="Sodergren E."/>
            <person name="Clifton S."/>
            <person name="Fulton L."/>
            <person name="Fulton B."/>
            <person name="Courtney L."/>
            <person name="Fronick C."/>
            <person name="Harrison M."/>
            <person name="Strong C."/>
            <person name="Farmer C."/>
            <person name="Delahaunty K."/>
            <person name="Markovic C."/>
            <person name="Hall O."/>
            <person name="Minx P."/>
            <person name="Tomlinson C."/>
            <person name="Mitreva M."/>
            <person name="Nelson J."/>
            <person name="Hou S."/>
            <person name="Wollam A."/>
            <person name="Pepin K.H."/>
            <person name="Johnson M."/>
            <person name="Bhonagiri V."/>
            <person name="Nash W.E."/>
            <person name="Warren W."/>
            <person name="Chinwalla A."/>
            <person name="Mardis E.R."/>
            <person name="Wilson R.K."/>
        </authorList>
    </citation>
    <scope>NUCLEOTIDE SEQUENCE [LARGE SCALE GENOMIC DNA]</scope>
    <source>
        <strain evidence="9">DSM 14469</strain>
    </source>
</reference>
<feature type="transmembrane region" description="Helical" evidence="7">
    <location>
        <begin position="149"/>
        <end position="167"/>
    </location>
</feature>
<evidence type="ECO:0000256" key="2">
    <source>
        <dbReference type="ARBA" id="ARBA00022475"/>
    </source>
</evidence>
<evidence type="ECO:0000256" key="7">
    <source>
        <dbReference type="SAM" id="Phobius"/>
    </source>
</evidence>
<dbReference type="PANTHER" id="PTHR14969">
    <property type="entry name" value="SPHINGOSINE-1-PHOSPHATE PHOSPHOHYDROLASE"/>
    <property type="match status" value="1"/>
</dbReference>
<dbReference type="Pfam" id="PF01569">
    <property type="entry name" value="PAP2"/>
    <property type="match status" value="1"/>
</dbReference>
<dbReference type="Gene3D" id="1.20.144.10">
    <property type="entry name" value="Phosphatidic acid phosphatase type 2/haloperoxidase"/>
    <property type="match status" value="1"/>
</dbReference>
<keyword evidence="6 7" id="KW-0472">Membrane</keyword>
<proteinExistence type="predicted"/>
<evidence type="ECO:0000256" key="5">
    <source>
        <dbReference type="ARBA" id="ARBA00022989"/>
    </source>
</evidence>
<dbReference type="AlphaFoldDB" id="C6LDL5"/>
<evidence type="ECO:0000313" key="10">
    <source>
        <dbReference type="Proteomes" id="UP000005561"/>
    </source>
</evidence>
<comment type="caution">
    <text evidence="9">The sequence shown here is derived from an EMBL/GenBank/DDBJ whole genome shotgun (WGS) entry which is preliminary data.</text>
</comment>
<evidence type="ECO:0000259" key="8">
    <source>
        <dbReference type="SMART" id="SM00014"/>
    </source>
</evidence>
<dbReference type="InterPro" id="IPR036938">
    <property type="entry name" value="PAP2/HPO_sf"/>
</dbReference>